<evidence type="ECO:0008006" key="8">
    <source>
        <dbReference type="Google" id="ProtNLM"/>
    </source>
</evidence>
<dbReference type="InterPro" id="IPR036259">
    <property type="entry name" value="MFS_trans_sf"/>
</dbReference>
<evidence type="ECO:0000313" key="6">
    <source>
        <dbReference type="Proteomes" id="UP000039324"/>
    </source>
</evidence>
<feature type="transmembrane region" description="Helical" evidence="2">
    <location>
        <begin position="386"/>
        <end position="410"/>
    </location>
</feature>
<dbReference type="Gene3D" id="1.20.1250.20">
    <property type="entry name" value="MFS general substrate transporter like domains"/>
    <property type="match status" value="1"/>
</dbReference>
<dbReference type="AlphaFoldDB" id="A0A0G4IJM3"/>
<keyword evidence="2" id="KW-0472">Membrane</keyword>
<organism evidence="3 6">
    <name type="scientific">Plasmodiophora brassicae</name>
    <name type="common">Clubroot disease agent</name>
    <dbReference type="NCBI Taxonomy" id="37360"/>
    <lineage>
        <taxon>Eukaryota</taxon>
        <taxon>Sar</taxon>
        <taxon>Rhizaria</taxon>
        <taxon>Endomyxa</taxon>
        <taxon>Phytomyxea</taxon>
        <taxon>Plasmodiophorida</taxon>
        <taxon>Plasmodiophoridae</taxon>
        <taxon>Plasmodiophora</taxon>
    </lineage>
</organism>
<feature type="transmembrane region" description="Helical" evidence="2">
    <location>
        <begin position="173"/>
        <end position="198"/>
    </location>
</feature>
<protein>
    <recommendedName>
        <fullName evidence="8">Major facilitator superfamily (MFS) profile domain-containing protein</fullName>
    </recommendedName>
</protein>
<evidence type="ECO:0000313" key="3">
    <source>
        <dbReference type="EMBL" id="CEO95369.1"/>
    </source>
</evidence>
<dbReference type="EMBL" id="CDSF01000014">
    <property type="protein sequence ID" value="CEO95369.1"/>
    <property type="molecule type" value="Genomic_DNA"/>
</dbReference>
<dbReference type="OrthoDB" id="18814at2759"/>
<gene>
    <name evidence="3" type="ORF">PBRA_009635</name>
    <name evidence="4" type="ORF">PLBR_LOCUS4250</name>
    <name evidence="5" type="ORF">PLBR_LOCUS4263</name>
</gene>
<sequence>MAAPGDDDDDERPASAVLCAAVLAVSALQSVSPAETYIHEYLVRVKQLPGPDVASRVWPAYTYTFALALIPITYVSEYVAGYAVVIAVAIALRLATSFLHELAPVAALWPHQVSLALFGVACACKVSFKSFTYAVVPARTFFAMTGYLRASNLVAHVVGGCVGWALRRRGADWALFFLVQQVSLGTALLSFVVGIVLSHRHPAAGGGRRHRIGPIQSPKAQVCPLIRSAYRDPVVARWSTWYIVTYAVFEFVHLHTSSLFFTIDPTATWNGVVVGAARLSAAVASLAASKLQQARSGAVVPCASVLAAALILLAGCAPSVSVAYAAIVGVHVCLDFCFCIVSAVIALHVPTSVRGVVMFLNTFLSLLVQSALQLVTGTLLAVTLPVKFAVCSAVTLGAVVVAQAVSALVASDHHKASNITSPGGTGPA</sequence>
<feature type="transmembrane region" description="Helical" evidence="2">
    <location>
        <begin position="241"/>
        <end position="261"/>
    </location>
</feature>
<feature type="transmembrane region" description="Helical" evidence="2">
    <location>
        <begin position="326"/>
        <end position="349"/>
    </location>
</feature>
<evidence type="ECO:0000313" key="5">
    <source>
        <dbReference type="EMBL" id="SPQ97048.1"/>
    </source>
</evidence>
<dbReference type="Proteomes" id="UP000290189">
    <property type="component" value="Unassembled WGS sequence"/>
</dbReference>
<dbReference type="PANTHER" id="PTHR10686">
    <property type="entry name" value="FOLATE TRANSPORTER"/>
    <property type="match status" value="1"/>
</dbReference>
<dbReference type="SUPFAM" id="SSF103473">
    <property type="entry name" value="MFS general substrate transporter"/>
    <property type="match status" value="1"/>
</dbReference>
<evidence type="ECO:0000313" key="7">
    <source>
        <dbReference type="Proteomes" id="UP000290189"/>
    </source>
</evidence>
<evidence type="ECO:0000256" key="2">
    <source>
        <dbReference type="SAM" id="Phobius"/>
    </source>
</evidence>
<dbReference type="PANTHER" id="PTHR10686:SF18">
    <property type="entry name" value="IP11787P-RELATED"/>
    <property type="match status" value="1"/>
</dbReference>
<dbReference type="InterPro" id="IPR002666">
    <property type="entry name" value="Folate_carrier"/>
</dbReference>
<feature type="transmembrane region" description="Helical" evidence="2">
    <location>
        <begin position="147"/>
        <end position="167"/>
    </location>
</feature>
<dbReference type="EMBL" id="OVEO01000007">
    <property type="protein sequence ID" value="SPQ97048.1"/>
    <property type="molecule type" value="Genomic_DNA"/>
</dbReference>
<reference evidence="3 6" key="1">
    <citation type="submission" date="2015-02" db="EMBL/GenBank/DDBJ databases">
        <authorList>
            <person name="Chooi Y.-H."/>
        </authorList>
    </citation>
    <scope>NUCLEOTIDE SEQUENCE [LARGE SCALE GENOMIC DNA]</scope>
    <source>
        <strain evidence="3">E3</strain>
    </source>
</reference>
<feature type="transmembrane region" description="Helical" evidence="2">
    <location>
        <begin position="298"/>
        <end position="320"/>
    </location>
</feature>
<keyword evidence="6" id="KW-1185">Reference proteome</keyword>
<accession>A0A0G4IJM3</accession>
<dbReference type="GO" id="GO:0005886">
    <property type="term" value="C:plasma membrane"/>
    <property type="evidence" value="ECO:0007669"/>
    <property type="project" value="TreeGrafter"/>
</dbReference>
<name>A0A0G4IJM3_PLABS</name>
<dbReference type="EMBL" id="OVEO01000007">
    <property type="protein sequence ID" value="SPQ97035.1"/>
    <property type="molecule type" value="Genomic_DNA"/>
</dbReference>
<feature type="transmembrane region" description="Helical" evidence="2">
    <location>
        <begin position="267"/>
        <end position="286"/>
    </location>
</feature>
<keyword evidence="2" id="KW-1133">Transmembrane helix</keyword>
<feature type="transmembrane region" description="Helical" evidence="2">
    <location>
        <begin position="82"/>
        <end position="103"/>
    </location>
</feature>
<dbReference type="Proteomes" id="UP000039324">
    <property type="component" value="Unassembled WGS sequence"/>
</dbReference>
<reference evidence="4 7" key="2">
    <citation type="submission" date="2018-03" db="EMBL/GenBank/DDBJ databases">
        <authorList>
            <person name="Fogelqvist J."/>
        </authorList>
    </citation>
    <scope>NUCLEOTIDE SEQUENCE [LARGE SCALE GENOMIC DNA]</scope>
</reference>
<proteinExistence type="inferred from homology"/>
<keyword evidence="2" id="KW-0812">Transmembrane</keyword>
<feature type="transmembrane region" description="Helical" evidence="2">
    <location>
        <begin position="356"/>
        <end position="380"/>
    </location>
</feature>
<geneLocation type="mitochondrion" evidence="4"/>
<dbReference type="Pfam" id="PF01770">
    <property type="entry name" value="Folate_carrier"/>
    <property type="match status" value="2"/>
</dbReference>
<feature type="transmembrane region" description="Helical" evidence="2">
    <location>
        <begin position="57"/>
        <end position="75"/>
    </location>
</feature>
<dbReference type="GO" id="GO:0090482">
    <property type="term" value="F:vitamin transmembrane transporter activity"/>
    <property type="evidence" value="ECO:0007669"/>
    <property type="project" value="InterPro"/>
</dbReference>
<comment type="similarity">
    <text evidence="1">Belongs to the reduced folate carrier (RFC) transporter (TC 2.A.48) family.</text>
</comment>
<evidence type="ECO:0000313" key="4">
    <source>
        <dbReference type="EMBL" id="SPQ97035.1"/>
    </source>
</evidence>
<feature type="transmembrane region" description="Helical" evidence="2">
    <location>
        <begin position="115"/>
        <end position="135"/>
    </location>
</feature>
<evidence type="ECO:0000256" key="1">
    <source>
        <dbReference type="ARBA" id="ARBA00005773"/>
    </source>
</evidence>
<keyword evidence="4" id="KW-0496">Mitochondrion</keyword>